<dbReference type="EMBL" id="BMFS01000007">
    <property type="protein sequence ID" value="GGH02538.1"/>
    <property type="molecule type" value="Genomic_DNA"/>
</dbReference>
<keyword evidence="1 4" id="KW-0929">Antimicrobial</keyword>
<keyword evidence="2 4" id="KW-0081">Bacteriolytic enzyme</keyword>
<evidence type="ECO:0000256" key="1">
    <source>
        <dbReference type="ARBA" id="ARBA00022529"/>
    </source>
</evidence>
<keyword evidence="6" id="KW-0812">Transmembrane</keyword>
<dbReference type="Pfam" id="PF00959">
    <property type="entry name" value="Phage_lysozyme"/>
    <property type="match status" value="1"/>
</dbReference>
<dbReference type="InterPro" id="IPR002196">
    <property type="entry name" value="Glyco_hydro_24"/>
</dbReference>
<keyword evidence="6" id="KW-0472">Membrane</keyword>
<dbReference type="InterPro" id="IPR023346">
    <property type="entry name" value="Lysozyme-like_dom_sf"/>
</dbReference>
<dbReference type="PANTHER" id="PTHR38107">
    <property type="match status" value="1"/>
</dbReference>
<evidence type="ECO:0000256" key="6">
    <source>
        <dbReference type="SAM" id="Phobius"/>
    </source>
</evidence>
<keyword evidence="4" id="KW-0378">Hydrolase</keyword>
<proteinExistence type="inferred from homology"/>
<evidence type="ECO:0000256" key="5">
    <source>
        <dbReference type="SAM" id="MobiDB-lite"/>
    </source>
</evidence>
<feature type="compositionally biased region" description="Low complexity" evidence="5">
    <location>
        <begin position="294"/>
        <end position="304"/>
    </location>
</feature>
<reference evidence="8" key="1">
    <citation type="journal article" date="2019" name="Int. J. Syst. Evol. Microbiol.">
        <title>The Global Catalogue of Microorganisms (GCM) 10K type strain sequencing project: providing services to taxonomists for standard genome sequencing and annotation.</title>
        <authorList>
            <consortium name="The Broad Institute Genomics Platform"/>
            <consortium name="The Broad Institute Genome Sequencing Center for Infectious Disease"/>
            <person name="Wu L."/>
            <person name="Ma J."/>
        </authorList>
    </citation>
    <scope>NUCLEOTIDE SEQUENCE [LARGE SCALE GENOMIC DNA]</scope>
    <source>
        <strain evidence="8">CGMCC 1.12766</strain>
    </source>
</reference>
<dbReference type="CDD" id="cd00737">
    <property type="entry name" value="lyz_endolysin_autolysin"/>
    <property type="match status" value="1"/>
</dbReference>
<keyword evidence="4" id="KW-0326">Glycosidase</keyword>
<dbReference type="PANTHER" id="PTHR38107:SF3">
    <property type="entry name" value="LYSOZYME RRRD-RELATED"/>
    <property type="match status" value="1"/>
</dbReference>
<dbReference type="SUPFAM" id="SSF53955">
    <property type="entry name" value="Lysozyme-like"/>
    <property type="match status" value="1"/>
</dbReference>
<feature type="compositionally biased region" description="Low complexity" evidence="5">
    <location>
        <begin position="483"/>
        <end position="493"/>
    </location>
</feature>
<evidence type="ECO:0000313" key="7">
    <source>
        <dbReference type="EMBL" id="GGH02538.1"/>
    </source>
</evidence>
<organism evidence="7 8">
    <name type="scientific">Glycocaulis albus</name>
    <dbReference type="NCBI Taxonomy" id="1382801"/>
    <lineage>
        <taxon>Bacteria</taxon>
        <taxon>Pseudomonadati</taxon>
        <taxon>Pseudomonadota</taxon>
        <taxon>Alphaproteobacteria</taxon>
        <taxon>Maricaulales</taxon>
        <taxon>Maricaulaceae</taxon>
        <taxon>Glycocaulis</taxon>
    </lineage>
</organism>
<dbReference type="InterPro" id="IPR023347">
    <property type="entry name" value="Lysozyme_dom_sf"/>
</dbReference>
<feature type="region of interest" description="Disordered" evidence="5">
    <location>
        <begin position="481"/>
        <end position="501"/>
    </location>
</feature>
<sequence length="501" mass="52646">MKSSRAARELIKTHEPFLGDALRRGRRWALGYGHTAAAKEGARISREDAELLLLYDVIQAEQAIDKAVGEDLPGATRDALVSFACSIGPGAFKVSDVARLARDGRHLEAAAALETWVRAEEDGRLVVSERLVRRRAAEKALYLKGVQETAEPAPKPQPEPELAPEREPEQAAPRIGPLVDLELEFIDPPEPGGMVLDEQPQPETERVAEPEPAPEPEPEAAAEPAEERPASPSPALAPDEIDDPTDSVIARMNAQMAETLAVPAAPAEEAQSGPEPVSGDTRLGFSFMKRAEPEAPAAMEEAPAPAEPEQPRYKVGPVPVYAAISSVTITRTDIAVTQAPQTPEPAQPAAVSAESPAPSAGFSGEVQAVGRPADMPEEEEPADSDDIHPGVLTGSAASAPELPQAGPGPALQSRQPGNGTWLFVANLGVGVAMTGFGLWTIIERGSDPDIVDFGLLGPVAAAMGIALTITSAWILITRKRQSEPAAESAQAESGDTPPAAE</sequence>
<keyword evidence="8" id="KW-1185">Reference proteome</keyword>
<evidence type="ECO:0000313" key="8">
    <source>
        <dbReference type="Proteomes" id="UP000648722"/>
    </source>
</evidence>
<feature type="transmembrane region" description="Helical" evidence="6">
    <location>
        <begin position="421"/>
        <end position="442"/>
    </location>
</feature>
<comment type="catalytic activity">
    <reaction evidence="4">
        <text>Hydrolysis of (1-&gt;4)-beta-linkages between N-acetylmuramic acid and N-acetyl-D-glucosamine residues in a peptidoglycan and between N-acetyl-D-glucosamine residues in chitodextrins.</text>
        <dbReference type="EC" id="3.2.1.17"/>
    </reaction>
</comment>
<feature type="region of interest" description="Disordered" evidence="5">
    <location>
        <begin position="145"/>
        <end position="172"/>
    </location>
</feature>
<accession>A0ABQ1XTX1</accession>
<dbReference type="EC" id="3.2.1.17" evidence="4"/>
<feature type="compositionally biased region" description="Low complexity" evidence="5">
    <location>
        <begin position="347"/>
        <end position="360"/>
    </location>
</feature>
<comment type="similarity">
    <text evidence="4">Belongs to the glycosyl hydrolase 24 family.</text>
</comment>
<gene>
    <name evidence="7" type="primary">spmX</name>
    <name evidence="7" type="ORF">GCM10007420_18500</name>
</gene>
<keyword evidence="3" id="KW-1035">Host cytoplasm</keyword>
<name>A0ABQ1XTX1_9PROT</name>
<dbReference type="Proteomes" id="UP000648722">
    <property type="component" value="Unassembled WGS sequence"/>
</dbReference>
<protein>
    <recommendedName>
        <fullName evidence="4">Lysozyme</fullName>
        <ecNumber evidence="4">3.2.1.17</ecNumber>
    </recommendedName>
</protein>
<feature type="region of interest" description="Disordered" evidence="5">
    <location>
        <begin position="339"/>
        <end position="414"/>
    </location>
</feature>
<dbReference type="InterPro" id="IPR033907">
    <property type="entry name" value="Endolysin_autolysin"/>
</dbReference>
<evidence type="ECO:0000256" key="4">
    <source>
        <dbReference type="RuleBase" id="RU003788"/>
    </source>
</evidence>
<dbReference type="InterPro" id="IPR051018">
    <property type="entry name" value="Bacteriophage_GH24"/>
</dbReference>
<comment type="caution">
    <text evidence="7">The sequence shown here is derived from an EMBL/GenBank/DDBJ whole genome shotgun (WGS) entry which is preliminary data.</text>
</comment>
<feature type="region of interest" description="Disordered" evidence="5">
    <location>
        <begin position="184"/>
        <end position="255"/>
    </location>
</feature>
<feature type="region of interest" description="Disordered" evidence="5">
    <location>
        <begin position="294"/>
        <end position="313"/>
    </location>
</feature>
<dbReference type="Gene3D" id="1.10.530.40">
    <property type="match status" value="1"/>
</dbReference>
<feature type="compositionally biased region" description="Acidic residues" evidence="5">
    <location>
        <begin position="375"/>
        <end position="384"/>
    </location>
</feature>
<evidence type="ECO:0000256" key="2">
    <source>
        <dbReference type="ARBA" id="ARBA00022638"/>
    </source>
</evidence>
<evidence type="ECO:0000256" key="3">
    <source>
        <dbReference type="ARBA" id="ARBA00023200"/>
    </source>
</evidence>
<keyword evidence="6" id="KW-1133">Transmembrane helix</keyword>
<feature type="transmembrane region" description="Helical" evidence="6">
    <location>
        <begin position="454"/>
        <end position="476"/>
    </location>
</feature>